<keyword evidence="5" id="KW-1185">Reference proteome</keyword>
<evidence type="ECO:0000313" key="5">
    <source>
        <dbReference type="Proteomes" id="UP001608902"/>
    </source>
</evidence>
<evidence type="ECO:0000313" key="4">
    <source>
        <dbReference type="EMBL" id="MFH4983631.1"/>
    </source>
</evidence>
<dbReference type="AlphaFoldDB" id="A0ABD6EUT7"/>
<accession>A0ABD6EUT7</accession>
<keyword evidence="3" id="KW-0539">Nucleus</keyword>
<evidence type="ECO:0000256" key="3">
    <source>
        <dbReference type="ARBA" id="ARBA00023242"/>
    </source>
</evidence>
<sequence>MTSIDDYQLARSSKLKLKGSKHKLLFKGDKLKKKKAKSERTSQLDPDTVRHGGWWRIADECDLIGGANIAVECGNGSNCYLAAMDNGRFTIGGPHIDKECPLPEEILTLIKTPDDSKISLKTGYGKYVGVDAQGALVAVSDAIGARERLIAVFQDGKTAIQTVSNNCFLCMTPDSEGYIFAVSKKAGDNEMVNLLQLFPSCSMSEFCCISKFILICMVRRILRFFAFIIKIRTNAEKEGPVEWRNTEDLKPAGQCEDAYVKMYQHSKVGLKGKQINIDFNDKTEIRRAQAEGNLHELLLDRRTKTKSDKYC</sequence>
<comment type="subcellular location">
    <subcellularLocation>
        <location evidence="1">Nucleus</location>
        <location evidence="1">Nucleolus</location>
    </subcellularLocation>
</comment>
<dbReference type="GO" id="GO:0005730">
    <property type="term" value="C:nucleolus"/>
    <property type="evidence" value="ECO:0007669"/>
    <property type="project" value="UniProtKB-SubCell"/>
</dbReference>
<organism evidence="4 5">
    <name type="scientific">Gnathostoma spinigerum</name>
    <dbReference type="NCBI Taxonomy" id="75299"/>
    <lineage>
        <taxon>Eukaryota</taxon>
        <taxon>Metazoa</taxon>
        <taxon>Ecdysozoa</taxon>
        <taxon>Nematoda</taxon>
        <taxon>Chromadorea</taxon>
        <taxon>Rhabditida</taxon>
        <taxon>Spirurina</taxon>
        <taxon>Gnathostomatomorpha</taxon>
        <taxon>Gnathostomatoidea</taxon>
        <taxon>Gnathostomatidae</taxon>
        <taxon>Gnathostoma</taxon>
    </lineage>
</organism>
<reference evidence="4 5" key="1">
    <citation type="submission" date="2024-08" db="EMBL/GenBank/DDBJ databases">
        <title>Gnathostoma spinigerum genome.</title>
        <authorList>
            <person name="Gonzalez-Bertolin B."/>
            <person name="Monzon S."/>
            <person name="Zaballos A."/>
            <person name="Jimenez P."/>
            <person name="Dekumyoy P."/>
            <person name="Varona S."/>
            <person name="Cuesta I."/>
            <person name="Sumanam S."/>
            <person name="Adisakwattana P."/>
            <person name="Gasser R.B."/>
            <person name="Hernandez-Gonzalez A."/>
            <person name="Young N.D."/>
            <person name="Perteguer M.J."/>
        </authorList>
    </citation>
    <scope>NUCLEOTIDE SEQUENCE [LARGE SCALE GENOMIC DNA]</scope>
    <source>
        <strain evidence="4">AL3</strain>
        <tissue evidence="4">Liver</tissue>
    </source>
</reference>
<dbReference type="Pfam" id="PF06229">
    <property type="entry name" value="FRG1"/>
    <property type="match status" value="2"/>
</dbReference>
<evidence type="ECO:0008006" key="6">
    <source>
        <dbReference type="Google" id="ProtNLM"/>
    </source>
</evidence>
<dbReference type="InterPro" id="IPR008999">
    <property type="entry name" value="Actin-crosslinking"/>
</dbReference>
<dbReference type="EMBL" id="JBGFUD010013132">
    <property type="protein sequence ID" value="MFH4983631.1"/>
    <property type="molecule type" value="Genomic_DNA"/>
</dbReference>
<gene>
    <name evidence="4" type="ORF">AB6A40_010340</name>
</gene>
<dbReference type="Gene3D" id="2.80.10.50">
    <property type="match status" value="1"/>
</dbReference>
<comment type="caution">
    <text evidence="4">The sequence shown here is derived from an EMBL/GenBank/DDBJ whole genome shotgun (WGS) entry which is preliminary data.</text>
</comment>
<name>A0ABD6EUT7_9BILA</name>
<dbReference type="CDD" id="cd23338">
    <property type="entry name" value="beta-trefoil_FSCN_FRG1"/>
    <property type="match status" value="1"/>
</dbReference>
<dbReference type="PANTHER" id="PTHR12928:SF0">
    <property type="entry name" value="FSHD REGION GENE 1"/>
    <property type="match status" value="1"/>
</dbReference>
<evidence type="ECO:0000256" key="2">
    <source>
        <dbReference type="ARBA" id="ARBA00010878"/>
    </source>
</evidence>
<evidence type="ECO:0000256" key="1">
    <source>
        <dbReference type="ARBA" id="ARBA00004604"/>
    </source>
</evidence>
<protein>
    <recommendedName>
        <fullName evidence="6">Actin-bundling protein</fullName>
    </recommendedName>
</protein>
<dbReference type="Proteomes" id="UP001608902">
    <property type="component" value="Unassembled WGS sequence"/>
</dbReference>
<comment type="similarity">
    <text evidence="2">Belongs to the FRG1 family.</text>
</comment>
<dbReference type="PANTHER" id="PTHR12928">
    <property type="entry name" value="FRG1 PROTEIN"/>
    <property type="match status" value="1"/>
</dbReference>
<dbReference type="SUPFAM" id="SSF50405">
    <property type="entry name" value="Actin-crosslinking proteins"/>
    <property type="match status" value="1"/>
</dbReference>
<proteinExistence type="inferred from homology"/>
<dbReference type="InterPro" id="IPR010414">
    <property type="entry name" value="FRG1"/>
</dbReference>